<keyword evidence="3 14" id="KW-0285">Flavoprotein</keyword>
<dbReference type="InterPro" id="IPR015864">
    <property type="entry name" value="FAD_synthase"/>
</dbReference>
<evidence type="ECO:0000256" key="4">
    <source>
        <dbReference type="ARBA" id="ARBA00022643"/>
    </source>
</evidence>
<keyword evidence="6 14" id="KW-0548">Nucleotidyltransferase</keyword>
<dbReference type="SMART" id="SM00904">
    <property type="entry name" value="Flavokinase"/>
    <property type="match status" value="1"/>
</dbReference>
<dbReference type="Gene3D" id="3.40.50.620">
    <property type="entry name" value="HUPs"/>
    <property type="match status" value="1"/>
</dbReference>
<dbReference type="EC" id="2.7.7.2" evidence="14"/>
<protein>
    <recommendedName>
        <fullName evidence="14">Riboflavin biosynthesis protein</fullName>
    </recommendedName>
    <domain>
        <recommendedName>
            <fullName evidence="14">Riboflavin kinase</fullName>
            <ecNumber evidence="14">2.7.1.26</ecNumber>
        </recommendedName>
        <alternativeName>
            <fullName evidence="14">Flavokinase</fullName>
        </alternativeName>
    </domain>
    <domain>
        <recommendedName>
            <fullName evidence="14">FMN adenylyltransferase</fullName>
            <ecNumber evidence="14">2.7.7.2</ecNumber>
        </recommendedName>
        <alternativeName>
            <fullName evidence="14">FAD pyrophosphorylase</fullName>
        </alternativeName>
        <alternativeName>
            <fullName evidence="14">FAD synthase</fullName>
        </alternativeName>
    </domain>
</protein>
<dbReference type="PANTHER" id="PTHR22749:SF6">
    <property type="entry name" value="RIBOFLAVIN KINASE"/>
    <property type="match status" value="1"/>
</dbReference>
<comment type="similarity">
    <text evidence="14">Belongs to the ribF family.</text>
</comment>
<evidence type="ECO:0000256" key="12">
    <source>
        <dbReference type="ARBA" id="ARBA00047880"/>
    </source>
</evidence>
<feature type="domain" description="Riboflavin kinase" evidence="15">
    <location>
        <begin position="215"/>
        <end position="341"/>
    </location>
</feature>
<comment type="caution">
    <text evidence="16">The sequence shown here is derived from an EMBL/GenBank/DDBJ whole genome shotgun (WGS) entry which is preliminary data.</text>
</comment>
<evidence type="ECO:0000256" key="1">
    <source>
        <dbReference type="ARBA" id="ARBA00004726"/>
    </source>
</evidence>
<evidence type="ECO:0000259" key="15">
    <source>
        <dbReference type="SMART" id="SM00904"/>
    </source>
</evidence>
<evidence type="ECO:0000256" key="6">
    <source>
        <dbReference type="ARBA" id="ARBA00022695"/>
    </source>
</evidence>
<keyword evidence="7 14" id="KW-0547">Nucleotide-binding</keyword>
<evidence type="ECO:0000256" key="14">
    <source>
        <dbReference type="PIRNR" id="PIRNR004491"/>
    </source>
</evidence>
<evidence type="ECO:0000313" key="17">
    <source>
        <dbReference type="Proteomes" id="UP001431693"/>
    </source>
</evidence>
<dbReference type="PIRSF" id="PIRSF004491">
    <property type="entry name" value="FAD_Synth"/>
    <property type="match status" value="1"/>
</dbReference>
<evidence type="ECO:0000256" key="11">
    <source>
        <dbReference type="ARBA" id="ARBA00023268"/>
    </source>
</evidence>
<dbReference type="NCBIfam" id="TIGR00083">
    <property type="entry name" value="ribF"/>
    <property type="match status" value="1"/>
</dbReference>
<dbReference type="InterPro" id="IPR023465">
    <property type="entry name" value="Riboflavin_kinase_dom_sf"/>
</dbReference>
<keyword evidence="9 14" id="KW-0274">FAD</keyword>
<dbReference type="InterPro" id="IPR002606">
    <property type="entry name" value="Riboflavin_kinase_bac"/>
</dbReference>
<keyword evidence="5 14" id="KW-0808">Transferase</keyword>
<dbReference type="GO" id="GO:0003919">
    <property type="term" value="F:FMN adenylyltransferase activity"/>
    <property type="evidence" value="ECO:0007669"/>
    <property type="project" value="UniProtKB-EC"/>
</dbReference>
<dbReference type="PANTHER" id="PTHR22749">
    <property type="entry name" value="RIBOFLAVIN KINASE/FMN ADENYLYLTRANSFERASE"/>
    <property type="match status" value="1"/>
</dbReference>
<dbReference type="Pfam" id="PF01687">
    <property type="entry name" value="Flavokinase"/>
    <property type="match status" value="1"/>
</dbReference>
<keyword evidence="11" id="KW-0511">Multifunctional enzyme</keyword>
<dbReference type="Pfam" id="PF06574">
    <property type="entry name" value="FAD_syn"/>
    <property type="match status" value="1"/>
</dbReference>
<dbReference type="EC" id="2.7.1.26" evidence="14"/>
<keyword evidence="4 14" id="KW-0288">FMN</keyword>
<comment type="pathway">
    <text evidence="1 14">Cofactor biosynthesis; FAD biosynthesis; FAD from FMN: step 1/1.</text>
</comment>
<accession>A0ABT6ZK12</accession>
<keyword evidence="17" id="KW-1185">Reference proteome</keyword>
<comment type="catalytic activity">
    <reaction evidence="13 14">
        <text>FMN + ATP + H(+) = FAD + diphosphate</text>
        <dbReference type="Rhea" id="RHEA:17237"/>
        <dbReference type="ChEBI" id="CHEBI:15378"/>
        <dbReference type="ChEBI" id="CHEBI:30616"/>
        <dbReference type="ChEBI" id="CHEBI:33019"/>
        <dbReference type="ChEBI" id="CHEBI:57692"/>
        <dbReference type="ChEBI" id="CHEBI:58210"/>
        <dbReference type="EC" id="2.7.7.2"/>
    </reaction>
</comment>
<name>A0ABT6ZK12_9ACTN</name>
<dbReference type="InterPro" id="IPR014729">
    <property type="entry name" value="Rossmann-like_a/b/a_fold"/>
</dbReference>
<keyword evidence="10 14" id="KW-0067">ATP-binding</keyword>
<gene>
    <name evidence="16" type="primary">ribF</name>
    <name evidence="16" type="ORF">QJ043_02045</name>
</gene>
<reference evidence="16" key="1">
    <citation type="submission" date="2023-05" db="EMBL/GenBank/DDBJ databases">
        <title>[olsenella] sp. nov., isolated from a pig farm feces dump.</title>
        <authorList>
            <person name="Chang Y.-H."/>
        </authorList>
    </citation>
    <scope>NUCLEOTIDE SEQUENCE</scope>
    <source>
        <strain evidence="16">YH-ols2217</strain>
    </source>
</reference>
<evidence type="ECO:0000313" key="16">
    <source>
        <dbReference type="EMBL" id="MDJ1128863.1"/>
    </source>
</evidence>
<dbReference type="SUPFAM" id="SSF52374">
    <property type="entry name" value="Nucleotidylyl transferase"/>
    <property type="match status" value="1"/>
</dbReference>
<dbReference type="Gene3D" id="2.40.30.30">
    <property type="entry name" value="Riboflavin kinase-like"/>
    <property type="match status" value="1"/>
</dbReference>
<dbReference type="Proteomes" id="UP001431693">
    <property type="component" value="Unassembled WGS sequence"/>
</dbReference>
<evidence type="ECO:0000256" key="3">
    <source>
        <dbReference type="ARBA" id="ARBA00022630"/>
    </source>
</evidence>
<evidence type="ECO:0000256" key="7">
    <source>
        <dbReference type="ARBA" id="ARBA00022741"/>
    </source>
</evidence>
<evidence type="ECO:0000256" key="5">
    <source>
        <dbReference type="ARBA" id="ARBA00022679"/>
    </source>
</evidence>
<comment type="pathway">
    <text evidence="2 14">Cofactor biosynthesis; FMN biosynthesis; FMN from riboflavin (ATP route): step 1/1.</text>
</comment>
<dbReference type="EMBL" id="JASJEX010000001">
    <property type="protein sequence ID" value="MDJ1128863.1"/>
    <property type="molecule type" value="Genomic_DNA"/>
</dbReference>
<dbReference type="CDD" id="cd02064">
    <property type="entry name" value="FAD_synthetase_N"/>
    <property type="match status" value="1"/>
</dbReference>
<sequence>MAETGTARLQELAEGAFGGRRRLPGPLALDGDGWQADAWPLDGRWRPGDRCDVVLGAFDGVHGGHRALLAAARARASALGVPLVAMTFDPDPSAVVGRPQESLLPCEDRRRWLAAAPVDGIVSFRFTPELADLDHRSFLVGPVAGVAAPVEVHVGEGFRLGRGGAGTVERLQEDGAALGYRVVAEPLAVVGGAPVSATRVRSLLDEGDVLQASALLGRPPVVRGTVVHGRGEGAGLGFPTANIEVTPGSACPRSGVYAGIVRVGRDAWPAAVNAGKPPTFTDEEERGFLEAMLLGFSGDLYGRDVEVALLEPLRASRPFTSVEGLQRAVEGNIEQVRSLLGDRPVRLREDGAASPAVC</sequence>
<dbReference type="SUPFAM" id="SSF82114">
    <property type="entry name" value="Riboflavin kinase-like"/>
    <property type="match status" value="1"/>
</dbReference>
<dbReference type="InterPro" id="IPR023468">
    <property type="entry name" value="Riboflavin_kinase"/>
</dbReference>
<evidence type="ECO:0000256" key="9">
    <source>
        <dbReference type="ARBA" id="ARBA00022827"/>
    </source>
</evidence>
<evidence type="ECO:0000256" key="2">
    <source>
        <dbReference type="ARBA" id="ARBA00005201"/>
    </source>
</evidence>
<dbReference type="GO" id="GO:0008531">
    <property type="term" value="F:riboflavin kinase activity"/>
    <property type="evidence" value="ECO:0007669"/>
    <property type="project" value="UniProtKB-EC"/>
</dbReference>
<proteinExistence type="inferred from homology"/>
<comment type="catalytic activity">
    <reaction evidence="12 14">
        <text>riboflavin + ATP = FMN + ADP + H(+)</text>
        <dbReference type="Rhea" id="RHEA:14357"/>
        <dbReference type="ChEBI" id="CHEBI:15378"/>
        <dbReference type="ChEBI" id="CHEBI:30616"/>
        <dbReference type="ChEBI" id="CHEBI:57986"/>
        <dbReference type="ChEBI" id="CHEBI:58210"/>
        <dbReference type="ChEBI" id="CHEBI:456216"/>
        <dbReference type="EC" id="2.7.1.26"/>
    </reaction>
</comment>
<dbReference type="InterPro" id="IPR015865">
    <property type="entry name" value="Riboflavin_kinase_bac/euk"/>
</dbReference>
<organism evidence="16 17">
    <name type="scientific">Kribbibacterium absianum</name>
    <dbReference type="NCBI Taxonomy" id="3044210"/>
    <lineage>
        <taxon>Bacteria</taxon>
        <taxon>Bacillati</taxon>
        <taxon>Actinomycetota</taxon>
        <taxon>Coriobacteriia</taxon>
        <taxon>Coriobacteriales</taxon>
        <taxon>Kribbibacteriaceae</taxon>
        <taxon>Kribbibacterium</taxon>
    </lineage>
</organism>
<keyword evidence="8 14" id="KW-0418">Kinase</keyword>
<evidence type="ECO:0000256" key="13">
    <source>
        <dbReference type="ARBA" id="ARBA00049494"/>
    </source>
</evidence>
<evidence type="ECO:0000256" key="8">
    <source>
        <dbReference type="ARBA" id="ARBA00022777"/>
    </source>
</evidence>
<evidence type="ECO:0000256" key="10">
    <source>
        <dbReference type="ARBA" id="ARBA00022840"/>
    </source>
</evidence>
<dbReference type="RefSeq" id="WP_283712502.1">
    <property type="nucleotide sequence ID" value="NZ_JASJEW010000001.1"/>
</dbReference>